<name>A0A0M6WR51_9FIRM</name>
<feature type="coiled-coil region" evidence="1">
    <location>
        <begin position="510"/>
        <end position="537"/>
    </location>
</feature>
<gene>
    <name evidence="4" type="ORF">RIL183_24181</name>
</gene>
<feature type="region of interest" description="Disordered" evidence="2">
    <location>
        <begin position="216"/>
        <end position="239"/>
    </location>
</feature>
<accession>A0A0M6WR51</accession>
<dbReference type="OrthoDB" id="9757876at2"/>
<dbReference type="Gene3D" id="3.30.2090.10">
    <property type="entry name" value="Multidrug efflux transporter AcrB TolC docking domain, DN and DC subdomains"/>
    <property type="match status" value="3"/>
</dbReference>
<dbReference type="RefSeq" id="WP_055039791.1">
    <property type="nucleotide sequence ID" value="NZ_CVRS01000075.1"/>
</dbReference>
<dbReference type="PANTHER" id="PTHR32063">
    <property type="match status" value="1"/>
</dbReference>
<feature type="transmembrane region" description="Helical" evidence="3">
    <location>
        <begin position="1252"/>
        <end position="1277"/>
    </location>
</feature>
<organism evidence="4 5">
    <name type="scientific">Roseburia inulinivorans</name>
    <dbReference type="NCBI Taxonomy" id="360807"/>
    <lineage>
        <taxon>Bacteria</taxon>
        <taxon>Bacillati</taxon>
        <taxon>Bacillota</taxon>
        <taxon>Clostridia</taxon>
        <taxon>Lachnospirales</taxon>
        <taxon>Lachnospiraceae</taxon>
        <taxon>Roseburia</taxon>
    </lineage>
</organism>
<keyword evidence="5" id="KW-1185">Reference proteome</keyword>
<feature type="transmembrane region" description="Helical" evidence="3">
    <location>
        <begin position="855"/>
        <end position="882"/>
    </location>
</feature>
<sequence>MIPKYSVKRPYTVLVAVVLVIVLGVVSLTRMTTDLLPAMNLPYVIVVTTDVGASPEEVEKDVTSPIEAAMATTSNINNVSSMSYDNYSMVILEYEQSTNMDSAMIEIQQQLDQLTGQFPDSAGSPVIMQIDPDMMPVMIASADVDGMDQAEVSDYVDNELLPLLESIEGVASVTATGVLDTDLQVTMNQEKIDALNEQILSKIDAQFTDAQAELDKASSQIDSGKKKLSDSEKEMGSQLGAGENEIINNKIQLFNTEADLTTQLSDLQKSQSSMDGAIKSLQSAYDGATQLQSAIDGLQKAKDGVSQAKSGAKQLYQAHDGVMAILTAKNPMTGADMTVEEALAAAVQYGQMTQEQANQLETVISTLQADPKMLEAYKNAASESDFIAYMESTAIAQINAQAGTSYTSESDIASQIVTLQSKLDDINVMLMSQASSFADAGVTLTSYKDIPAAISKLSESKTQIAAGIATIESAQTQVADGKTSLDDALVTLNESQISGIMEMSKGYADLAVAANKIEEGQSQLDDAKEQAKDSADLNTILTMDTLKNLLTAQNFSMPAGYVTEGNEQYLVRVGDEVTSKADLENLVLMDLGMDGIEPVRLSDVADIEYIDNSGDSYSKVNGNPAVMLSIEKQTGYSTGDVTDRLLDKFDSLEKENTALHLSVLMNQGIYIDMIVKSVVENMIVGAILAIIVLLLFLKDMKPTLVIACSIPLSVVFAVVLMYFTNITLNIISLSGLALGIGMLVDNSIVVIENIYRLRGEGYSIRKAAVEGASQVTGAIIASTLTTICVFAPIIFTEGITRQLFVDIALTIAFTLAASLLVALTFVPMMAAGLLKNTKEIRHNFFDKVKEVYGKILAVCLRFKPIVFIAVIVLLGTSVVAAFSRGYSFMDMNMETNQISATISAKEDETLTFDELTEMADEVVEKALTIDGIETIGAMAGGSALSMMGGSSTDSISMYMILDEESEVSSADVIEQLDELTKDMDCEVTTDTSASDMTSLMGSGLTINVKGNNLDKLQELAGEVAKVVENTEGTVDVDDGLANTTPSFTISVDKEKAAKYGMTVAQVFQLVYGEMTSSTSATTISTDVNEYQVYVQSEEQSDVTLADIKNLTFTYTDREGNETETALSDIAQFEEGYTLGTINRDAQTRYISVTAGVDDDHNVSLLSNEIQKELDKIDLPEGYSIEMAGEDEMIADAMNQLYLMLLLAVIFIYLVMVAQFQSLLSPFIIMFTIPLAFTGGLFALYFTGNEVSVVAMIGFVMLAGIIVNNGIVMVDFINQLRRGGMEKKDAIIESGKTRLRPILMTALTTILSMSTMAVGLGEGSEMMQPMAIVTVGGLLYGTLLTLIVVPCIYDAFNRNKSMVEEDL</sequence>
<dbReference type="PANTHER" id="PTHR32063:SF0">
    <property type="entry name" value="SWARMING MOTILITY PROTEIN SWRC"/>
    <property type="match status" value="1"/>
</dbReference>
<keyword evidence="1" id="KW-0175">Coiled coil</keyword>
<feature type="transmembrane region" description="Helical" evidence="3">
    <location>
        <begin position="1226"/>
        <end position="1246"/>
    </location>
</feature>
<feature type="transmembrane region" description="Helical" evidence="3">
    <location>
        <begin position="775"/>
        <end position="795"/>
    </location>
</feature>
<dbReference type="SUPFAM" id="SSF82866">
    <property type="entry name" value="Multidrug efflux transporter AcrB transmembrane domain"/>
    <property type="match status" value="2"/>
</dbReference>
<dbReference type="EMBL" id="CVRS01000075">
    <property type="protein sequence ID" value="CRL39131.1"/>
    <property type="molecule type" value="Genomic_DNA"/>
</dbReference>
<dbReference type="Pfam" id="PF00873">
    <property type="entry name" value="ACR_tran"/>
    <property type="match status" value="2"/>
</dbReference>
<evidence type="ECO:0000313" key="5">
    <source>
        <dbReference type="Proteomes" id="UP000049828"/>
    </source>
</evidence>
<protein>
    <submittedName>
        <fullName evidence="4">Acriflavin resistance protein</fullName>
    </submittedName>
</protein>
<dbReference type="Gene3D" id="3.30.70.1320">
    <property type="entry name" value="Multidrug efflux transporter AcrB pore domain like"/>
    <property type="match status" value="2"/>
</dbReference>
<feature type="transmembrane region" description="Helical" evidence="3">
    <location>
        <begin position="807"/>
        <end position="834"/>
    </location>
</feature>
<dbReference type="InterPro" id="IPR027463">
    <property type="entry name" value="AcrB_DN_DC_subdom"/>
</dbReference>
<feature type="transmembrane region" description="Helical" evidence="3">
    <location>
        <begin position="1329"/>
        <end position="1352"/>
    </location>
</feature>
<dbReference type="SUPFAM" id="SSF82693">
    <property type="entry name" value="Multidrug efflux transporter AcrB pore domain, PN1, PN2, PC1 and PC2 subdomains"/>
    <property type="match status" value="2"/>
</dbReference>
<keyword evidence="3" id="KW-0472">Membrane</keyword>
<feature type="transmembrane region" description="Helical" evidence="3">
    <location>
        <begin position="704"/>
        <end position="724"/>
    </location>
</feature>
<feature type="transmembrane region" description="Helical" evidence="3">
    <location>
        <begin position="1298"/>
        <end position="1317"/>
    </location>
</feature>
<feature type="transmembrane region" description="Helical" evidence="3">
    <location>
        <begin position="678"/>
        <end position="697"/>
    </location>
</feature>
<dbReference type="GO" id="GO:0005886">
    <property type="term" value="C:plasma membrane"/>
    <property type="evidence" value="ECO:0007669"/>
    <property type="project" value="TreeGrafter"/>
</dbReference>
<evidence type="ECO:0000256" key="1">
    <source>
        <dbReference type="SAM" id="Coils"/>
    </source>
</evidence>
<dbReference type="Gene3D" id="1.20.1640.10">
    <property type="entry name" value="Multidrug efflux transporter AcrB transmembrane domain"/>
    <property type="match status" value="3"/>
</dbReference>
<dbReference type="Gene3D" id="3.30.70.1430">
    <property type="entry name" value="Multidrug efflux transporter AcrB pore domain"/>
    <property type="match status" value="2"/>
</dbReference>
<dbReference type="Proteomes" id="UP000049828">
    <property type="component" value="Unassembled WGS sequence"/>
</dbReference>
<keyword evidence="3" id="KW-0812">Transmembrane</keyword>
<evidence type="ECO:0000256" key="3">
    <source>
        <dbReference type="SAM" id="Phobius"/>
    </source>
</evidence>
<dbReference type="SUPFAM" id="SSF82714">
    <property type="entry name" value="Multidrug efflux transporter AcrB TolC docking domain, DN and DC subdomains"/>
    <property type="match status" value="2"/>
</dbReference>
<dbReference type="GO" id="GO:0042910">
    <property type="term" value="F:xenobiotic transmembrane transporter activity"/>
    <property type="evidence" value="ECO:0007669"/>
    <property type="project" value="TreeGrafter"/>
</dbReference>
<keyword evidence="3" id="KW-1133">Transmembrane helix</keyword>
<feature type="compositionally biased region" description="Basic and acidic residues" evidence="2">
    <location>
        <begin position="223"/>
        <end position="235"/>
    </location>
</feature>
<dbReference type="InterPro" id="IPR001036">
    <property type="entry name" value="Acrflvin-R"/>
</dbReference>
<dbReference type="Gene3D" id="3.30.70.1440">
    <property type="entry name" value="Multidrug efflux transporter AcrB pore domain"/>
    <property type="match status" value="1"/>
</dbReference>
<proteinExistence type="predicted"/>
<reference evidence="5" key="1">
    <citation type="submission" date="2015-05" db="EMBL/GenBank/DDBJ databases">
        <authorList>
            <consortium name="Pathogen Informatics"/>
        </authorList>
    </citation>
    <scope>NUCLEOTIDE SEQUENCE [LARGE SCALE GENOMIC DNA]</scope>
    <source>
        <strain evidence="5">L1-83</strain>
    </source>
</reference>
<dbReference type="STRING" id="360807.ERS852392_01694"/>
<feature type="transmembrane region" description="Helical" evidence="3">
    <location>
        <begin position="730"/>
        <end position="755"/>
    </location>
</feature>
<evidence type="ECO:0000313" key="4">
    <source>
        <dbReference type="EMBL" id="CRL39131.1"/>
    </source>
</evidence>
<evidence type="ECO:0000256" key="2">
    <source>
        <dbReference type="SAM" id="MobiDB-lite"/>
    </source>
</evidence>
<feature type="transmembrane region" description="Helical" evidence="3">
    <location>
        <begin position="1200"/>
        <end position="1219"/>
    </location>
</feature>